<dbReference type="PANTHER" id="PTHR23023">
    <property type="entry name" value="DIMETHYLANILINE MONOOXYGENASE"/>
    <property type="match status" value="1"/>
</dbReference>
<evidence type="ECO:0000313" key="9">
    <source>
        <dbReference type="Proteomes" id="UP000198287"/>
    </source>
</evidence>
<dbReference type="PRINTS" id="PR00370">
    <property type="entry name" value="FMOXYGENASE"/>
</dbReference>
<dbReference type="InterPro" id="IPR050346">
    <property type="entry name" value="FMO-like"/>
</dbReference>
<reference evidence="8 9" key="1">
    <citation type="submission" date="2015-12" db="EMBL/GenBank/DDBJ databases">
        <title>The genome of Folsomia candida.</title>
        <authorList>
            <person name="Faddeeva A."/>
            <person name="Derks M.F."/>
            <person name="Anvar Y."/>
            <person name="Smit S."/>
            <person name="Van Straalen N."/>
            <person name="Roelofs D."/>
        </authorList>
    </citation>
    <scope>NUCLEOTIDE SEQUENCE [LARGE SCALE GENOMIC DNA]</scope>
    <source>
        <strain evidence="8 9">VU population</strain>
        <tissue evidence="8">Whole body</tissue>
    </source>
</reference>
<dbReference type="EC" id="1.-.-.-" evidence="7"/>
<comment type="subcellular location">
    <subcellularLocation>
        <location evidence="6">Endoplasmic reticulum membrane</location>
    </subcellularLocation>
</comment>
<keyword evidence="2 6" id="KW-0285">Flavoprotein</keyword>
<protein>
    <recommendedName>
        <fullName evidence="7">Flavin-containing monooxygenase</fullName>
        <ecNumber evidence="7">1.-.-.-</ecNumber>
    </recommendedName>
</protein>
<accession>A0A226ESN5</accession>
<gene>
    <name evidence="8" type="ORF">Fcan01_06177</name>
</gene>
<dbReference type="OrthoDB" id="66881at2759"/>
<dbReference type="GO" id="GO:0050661">
    <property type="term" value="F:NADP binding"/>
    <property type="evidence" value="ECO:0007669"/>
    <property type="project" value="InterPro"/>
</dbReference>
<evidence type="ECO:0000256" key="5">
    <source>
        <dbReference type="ARBA" id="ARBA00023002"/>
    </source>
</evidence>
<evidence type="ECO:0000256" key="1">
    <source>
        <dbReference type="ARBA" id="ARBA00009183"/>
    </source>
</evidence>
<keyword evidence="3 6" id="KW-0274">FAD</keyword>
<dbReference type="InterPro" id="IPR036188">
    <property type="entry name" value="FAD/NAD-bd_sf"/>
</dbReference>
<dbReference type="GO" id="GO:0004499">
    <property type="term" value="F:N,N-dimethylaniline monooxygenase activity"/>
    <property type="evidence" value="ECO:0007669"/>
    <property type="project" value="UniProtKB-UniRule"/>
</dbReference>
<dbReference type="Proteomes" id="UP000198287">
    <property type="component" value="Unassembled WGS sequence"/>
</dbReference>
<dbReference type="GO" id="GO:0005789">
    <property type="term" value="C:endoplasmic reticulum membrane"/>
    <property type="evidence" value="ECO:0007669"/>
    <property type="project" value="UniProtKB-SubCell"/>
</dbReference>
<organism evidence="8 9">
    <name type="scientific">Folsomia candida</name>
    <name type="common">Springtail</name>
    <dbReference type="NCBI Taxonomy" id="158441"/>
    <lineage>
        <taxon>Eukaryota</taxon>
        <taxon>Metazoa</taxon>
        <taxon>Ecdysozoa</taxon>
        <taxon>Arthropoda</taxon>
        <taxon>Hexapoda</taxon>
        <taxon>Collembola</taxon>
        <taxon>Entomobryomorpha</taxon>
        <taxon>Isotomoidea</taxon>
        <taxon>Isotomidae</taxon>
        <taxon>Proisotominae</taxon>
        <taxon>Folsomia</taxon>
    </lineage>
</organism>
<dbReference type="PIRSF" id="PIRSF000332">
    <property type="entry name" value="FMO"/>
    <property type="match status" value="1"/>
</dbReference>
<keyword evidence="6 7" id="KW-0503">Monooxygenase</keyword>
<sequence length="537" mass="60648">MSNTVAILGAGPSGLVAAKEALANGLVPTIFEKQAELGGVWNPQTGAVWDTMRTNISKFTTVYGDRQYPNDTEMFPSSSSVFCYLNDYADEFKLRDHIKLQSEVVSVEPVGNEYGASGWHVTWKTNAASTGVLLESQTFQGVIVATGIFVKANIPNLPGLSTFPGKILHSNEYKTGQEFEGKNVLIIGGSFSGAEIAADVSTHSRQSYHTFRRRFWVLRRYLPDYQERNGSLIPIDLLFYNRKFYSQKSTTNNDEETEENIIFKKNTNLLSFCQEQQKFEQLKIPKEDFKISINSVISDNYLPQVENGSLVPILGAIKEIQGRTVQFQHGQTLLDVDILIFGTGFQMDNSFFPKAVLDKLKYNPQDGLQPLILFQECFHPDLAGLFFVGMYKGPYFAMMEQQARFACRVLAKIIMLPSKEVTEEGLRKEEEIRNQTFPRPQFPHPEYVSFVDKMASLGHSFPNLDKLLSPKESLAAAFGQTRPSGALIMMEHQKAEIARRFMSEPVTPSHYNFVHSPKQTLNQMDFVQQVLKQFENT</sequence>
<dbReference type="EMBL" id="LNIX01000002">
    <property type="protein sequence ID" value="OXA60260.1"/>
    <property type="molecule type" value="Genomic_DNA"/>
</dbReference>
<keyword evidence="6" id="KW-0472">Membrane</keyword>
<dbReference type="Gene3D" id="3.50.50.60">
    <property type="entry name" value="FAD/NAD(P)-binding domain"/>
    <property type="match status" value="1"/>
</dbReference>
<dbReference type="InterPro" id="IPR000960">
    <property type="entry name" value="Flavin_mOase"/>
</dbReference>
<keyword evidence="9" id="KW-1185">Reference proteome</keyword>
<dbReference type="GO" id="GO:0050660">
    <property type="term" value="F:flavin adenine dinucleotide binding"/>
    <property type="evidence" value="ECO:0007669"/>
    <property type="project" value="InterPro"/>
</dbReference>
<name>A0A226ESN5_FOLCA</name>
<dbReference type="AlphaFoldDB" id="A0A226ESN5"/>
<dbReference type="InterPro" id="IPR020946">
    <property type="entry name" value="Flavin_mOase-like"/>
</dbReference>
<keyword evidence="6" id="KW-0256">Endoplasmic reticulum</keyword>
<dbReference type="Pfam" id="PF00743">
    <property type="entry name" value="FMO-like"/>
    <property type="match status" value="1"/>
</dbReference>
<dbReference type="SUPFAM" id="SSF51905">
    <property type="entry name" value="FAD/NAD(P)-binding domain"/>
    <property type="match status" value="2"/>
</dbReference>
<evidence type="ECO:0000256" key="4">
    <source>
        <dbReference type="ARBA" id="ARBA00022857"/>
    </source>
</evidence>
<comment type="cofactor">
    <cofactor evidence="6 7">
        <name>FAD</name>
        <dbReference type="ChEBI" id="CHEBI:57692"/>
    </cofactor>
</comment>
<comment type="similarity">
    <text evidence="1 6 7">Belongs to the FMO family.</text>
</comment>
<keyword evidence="4 6" id="KW-0521">NADP</keyword>
<proteinExistence type="inferred from homology"/>
<keyword evidence="5 6" id="KW-0560">Oxidoreductase</keyword>
<evidence type="ECO:0000313" key="8">
    <source>
        <dbReference type="EMBL" id="OXA60260.1"/>
    </source>
</evidence>
<comment type="caution">
    <text evidence="8">The sequence shown here is derived from an EMBL/GenBank/DDBJ whole genome shotgun (WGS) entry which is preliminary data.</text>
</comment>
<evidence type="ECO:0000256" key="2">
    <source>
        <dbReference type="ARBA" id="ARBA00022630"/>
    </source>
</evidence>
<evidence type="ECO:0000256" key="7">
    <source>
        <dbReference type="RuleBase" id="RU361177"/>
    </source>
</evidence>
<dbReference type="OMA" id="VLFGPCY"/>
<evidence type="ECO:0000256" key="6">
    <source>
        <dbReference type="PIRNR" id="PIRNR000332"/>
    </source>
</evidence>
<evidence type="ECO:0000256" key="3">
    <source>
        <dbReference type="ARBA" id="ARBA00022827"/>
    </source>
</evidence>